<proteinExistence type="predicted"/>
<name>A0ABN3I382_9ACTN</name>
<accession>A0ABN3I382</accession>
<evidence type="ECO:0008006" key="3">
    <source>
        <dbReference type="Google" id="ProtNLM"/>
    </source>
</evidence>
<dbReference type="Proteomes" id="UP001501444">
    <property type="component" value="Unassembled WGS sequence"/>
</dbReference>
<dbReference type="RefSeq" id="WP_344620489.1">
    <property type="nucleotide sequence ID" value="NZ_BAAARV010000137.1"/>
</dbReference>
<reference evidence="1 2" key="1">
    <citation type="journal article" date="2019" name="Int. J. Syst. Evol. Microbiol.">
        <title>The Global Catalogue of Microorganisms (GCM) 10K type strain sequencing project: providing services to taxonomists for standard genome sequencing and annotation.</title>
        <authorList>
            <consortium name="The Broad Institute Genomics Platform"/>
            <consortium name="The Broad Institute Genome Sequencing Center for Infectious Disease"/>
            <person name="Wu L."/>
            <person name="Ma J."/>
        </authorList>
    </citation>
    <scope>NUCLEOTIDE SEQUENCE [LARGE SCALE GENOMIC DNA]</scope>
    <source>
        <strain evidence="1 2">JCM 3272</strain>
    </source>
</reference>
<protein>
    <recommendedName>
        <fullName evidence="3">Beta-ketoacyl synthase N-terminal domain-containing protein</fullName>
    </recommendedName>
</protein>
<gene>
    <name evidence="1" type="ORF">GCM10010170_107020</name>
</gene>
<evidence type="ECO:0000313" key="2">
    <source>
        <dbReference type="Proteomes" id="UP001501444"/>
    </source>
</evidence>
<evidence type="ECO:0000313" key="1">
    <source>
        <dbReference type="EMBL" id="GAA2393747.1"/>
    </source>
</evidence>
<organism evidence="1 2">
    <name type="scientific">Dactylosporangium salmoneum</name>
    <dbReference type="NCBI Taxonomy" id="53361"/>
    <lineage>
        <taxon>Bacteria</taxon>
        <taxon>Bacillati</taxon>
        <taxon>Actinomycetota</taxon>
        <taxon>Actinomycetes</taxon>
        <taxon>Micromonosporales</taxon>
        <taxon>Micromonosporaceae</taxon>
        <taxon>Dactylosporangium</taxon>
    </lineage>
</organism>
<dbReference type="EMBL" id="BAAARV010000137">
    <property type="protein sequence ID" value="GAA2393747.1"/>
    <property type="molecule type" value="Genomic_DNA"/>
</dbReference>
<sequence length="74" mass="7193">MPAGEASGTNFGVPVVARGFADAVAGDIAALLTGEALAGRGGRGPTVMVVGASRTFSSPAAGYGHLIVGPRTRP</sequence>
<comment type="caution">
    <text evidence="1">The sequence shown here is derived from an EMBL/GenBank/DDBJ whole genome shotgun (WGS) entry which is preliminary data.</text>
</comment>
<keyword evidence="2" id="KW-1185">Reference proteome</keyword>